<dbReference type="SUPFAM" id="SSF69304">
    <property type="entry name" value="Tricorn protease N-terminal domain"/>
    <property type="match status" value="1"/>
</dbReference>
<dbReference type="EMBL" id="JBBMFD010000023">
    <property type="protein sequence ID" value="MEQ2441377.1"/>
    <property type="molecule type" value="Genomic_DNA"/>
</dbReference>
<reference evidence="2 3" key="1">
    <citation type="submission" date="2024-03" db="EMBL/GenBank/DDBJ databases">
        <title>Human intestinal bacterial collection.</title>
        <authorList>
            <person name="Pauvert C."/>
            <person name="Hitch T.C.A."/>
            <person name="Clavel T."/>
        </authorList>
    </citation>
    <scope>NUCLEOTIDE SEQUENCE [LARGE SCALE GENOMIC DNA]</scope>
    <source>
        <strain evidence="2 3">CLA-JM-H44</strain>
    </source>
</reference>
<evidence type="ECO:0000313" key="2">
    <source>
        <dbReference type="EMBL" id="MEQ2441377.1"/>
    </source>
</evidence>
<name>A0ABV1E401_9FIRM</name>
<comment type="caution">
    <text evidence="2">The sequence shown here is derived from an EMBL/GenBank/DDBJ whole genome shotgun (WGS) entry which is preliminary data.</text>
</comment>
<evidence type="ECO:0008006" key="4">
    <source>
        <dbReference type="Google" id="ProtNLM"/>
    </source>
</evidence>
<dbReference type="Proteomes" id="UP001489509">
    <property type="component" value="Unassembled WGS sequence"/>
</dbReference>
<keyword evidence="1" id="KW-0472">Membrane</keyword>
<keyword evidence="3" id="KW-1185">Reference proteome</keyword>
<accession>A0ABV1E401</accession>
<organism evidence="2 3">
    <name type="scientific">Solibaculum intestinale</name>
    <dbReference type="NCBI Taxonomy" id="3133165"/>
    <lineage>
        <taxon>Bacteria</taxon>
        <taxon>Bacillati</taxon>
        <taxon>Bacillota</taxon>
        <taxon>Clostridia</taxon>
        <taxon>Eubacteriales</taxon>
        <taxon>Oscillospiraceae</taxon>
        <taxon>Solibaculum</taxon>
    </lineage>
</organism>
<feature type="transmembrane region" description="Helical" evidence="1">
    <location>
        <begin position="7"/>
        <end position="27"/>
    </location>
</feature>
<gene>
    <name evidence="2" type="ORF">WMO26_11115</name>
</gene>
<dbReference type="RefSeq" id="WP_349220432.1">
    <property type="nucleotide sequence ID" value="NZ_JBBMFD010000023.1"/>
</dbReference>
<keyword evidence="1" id="KW-0812">Transmembrane</keyword>
<evidence type="ECO:0000313" key="3">
    <source>
        <dbReference type="Proteomes" id="UP001489509"/>
    </source>
</evidence>
<sequence length="426" mass="48448">MSNRKKVLIGILAIALLCVVGIGIWVLTRSVSQTEEQVWAYNDLAYGAVSEKGIYHEPFPQSSGQVLFYDFQAKEAVYLCTKPNCTHTKRPADPLNPMPEECDAFLNAKYLASYNGNLYYFLSNMNGTGMRTQAIRAKEDGSERQVLGEFDGTLSLISPGLYRDNCFYFLNSVSVMEDAEVTYPSGEVEMHPQQVANKLSLACFDLENGNYRDLTVPIQKTDIQGAICGIWEDTVYYFFTDFQEDGAFSTLYGYDLATGETRIVEETMDTRVFSLAIMVEDILYYPGREQEGEIPLYAINLNTDEKTVAAWLPEGCSGYRSLDGKVFFEKEIPGENGYFHLLTCYYDPKTGEIAEVDFPVSEGRYITPKQEVGDQILFTIDDEILRFDLRSETESKDKEYRESHQFRGIISKEDYYRKNPACTLFQ</sequence>
<keyword evidence="1" id="KW-1133">Transmembrane helix</keyword>
<proteinExistence type="predicted"/>
<evidence type="ECO:0000256" key="1">
    <source>
        <dbReference type="SAM" id="Phobius"/>
    </source>
</evidence>
<protein>
    <recommendedName>
        <fullName evidence="4">DUF5050 domain-containing protein</fullName>
    </recommendedName>
</protein>